<accession>A0A0E9SVU3</accession>
<name>A0A0E9SVU3_ANGAN</name>
<reference evidence="1" key="1">
    <citation type="submission" date="2014-11" db="EMBL/GenBank/DDBJ databases">
        <authorList>
            <person name="Amaro Gonzalez C."/>
        </authorList>
    </citation>
    <scope>NUCLEOTIDE SEQUENCE</scope>
</reference>
<evidence type="ECO:0000313" key="1">
    <source>
        <dbReference type="EMBL" id="JAH44745.1"/>
    </source>
</evidence>
<proteinExistence type="predicted"/>
<protein>
    <submittedName>
        <fullName evidence="1">Uncharacterized protein</fullName>
    </submittedName>
</protein>
<reference evidence="1" key="2">
    <citation type="journal article" date="2015" name="Fish Shellfish Immunol.">
        <title>Early steps in the European eel (Anguilla anguilla)-Vibrio vulnificus interaction in the gills: Role of the RtxA13 toxin.</title>
        <authorList>
            <person name="Callol A."/>
            <person name="Pajuelo D."/>
            <person name="Ebbesson L."/>
            <person name="Teles M."/>
            <person name="MacKenzie S."/>
            <person name="Amaro C."/>
        </authorList>
    </citation>
    <scope>NUCLEOTIDE SEQUENCE</scope>
</reference>
<organism evidence="1">
    <name type="scientific">Anguilla anguilla</name>
    <name type="common">European freshwater eel</name>
    <name type="synonym">Muraena anguilla</name>
    <dbReference type="NCBI Taxonomy" id="7936"/>
    <lineage>
        <taxon>Eukaryota</taxon>
        <taxon>Metazoa</taxon>
        <taxon>Chordata</taxon>
        <taxon>Craniata</taxon>
        <taxon>Vertebrata</taxon>
        <taxon>Euteleostomi</taxon>
        <taxon>Actinopterygii</taxon>
        <taxon>Neopterygii</taxon>
        <taxon>Teleostei</taxon>
        <taxon>Anguilliformes</taxon>
        <taxon>Anguillidae</taxon>
        <taxon>Anguilla</taxon>
    </lineage>
</organism>
<dbReference type="EMBL" id="GBXM01063832">
    <property type="protein sequence ID" value="JAH44745.1"/>
    <property type="molecule type" value="Transcribed_RNA"/>
</dbReference>
<sequence length="21" mass="2590">MIIQRRYWIHVFSALHIPVPL</sequence>
<dbReference type="AlphaFoldDB" id="A0A0E9SVU3"/>